<protein>
    <submittedName>
        <fullName evidence="2">Uncharacterized protein</fullName>
    </submittedName>
</protein>
<feature type="chain" id="PRO_5033034764" evidence="1">
    <location>
        <begin position="22"/>
        <end position="58"/>
    </location>
</feature>
<keyword evidence="3" id="KW-1185">Reference proteome</keyword>
<feature type="signal peptide" evidence="1">
    <location>
        <begin position="1"/>
        <end position="21"/>
    </location>
</feature>
<evidence type="ECO:0000313" key="3">
    <source>
        <dbReference type="Proteomes" id="UP000581447"/>
    </source>
</evidence>
<accession>A0A840AZB1</accession>
<comment type="caution">
    <text evidence="2">The sequence shown here is derived from an EMBL/GenBank/DDBJ whole genome shotgun (WGS) entry which is preliminary data.</text>
</comment>
<dbReference type="Proteomes" id="UP000581447">
    <property type="component" value="Unassembled WGS sequence"/>
</dbReference>
<dbReference type="AlphaFoldDB" id="A0A840AZB1"/>
<evidence type="ECO:0000256" key="1">
    <source>
        <dbReference type="SAM" id="SignalP"/>
    </source>
</evidence>
<gene>
    <name evidence="2" type="ORF">GGR91_000559</name>
</gene>
<organism evidence="2 3">
    <name type="scientific">Sphingorhabdus rigui</name>
    <dbReference type="NCBI Taxonomy" id="1282858"/>
    <lineage>
        <taxon>Bacteria</taxon>
        <taxon>Pseudomonadati</taxon>
        <taxon>Pseudomonadota</taxon>
        <taxon>Alphaproteobacteria</taxon>
        <taxon>Sphingomonadales</taxon>
        <taxon>Sphingomonadaceae</taxon>
        <taxon>Sphingorhabdus</taxon>
    </lineage>
</organism>
<keyword evidence="1" id="KW-0732">Signal</keyword>
<evidence type="ECO:0000313" key="2">
    <source>
        <dbReference type="EMBL" id="MBB3942337.1"/>
    </source>
</evidence>
<dbReference type="EMBL" id="JACIEA010000001">
    <property type="protein sequence ID" value="MBB3942337.1"/>
    <property type="molecule type" value="Genomic_DNA"/>
</dbReference>
<proteinExistence type="predicted"/>
<reference evidence="2 3" key="1">
    <citation type="submission" date="2020-08" db="EMBL/GenBank/DDBJ databases">
        <title>Genomic Encyclopedia of Type Strains, Phase IV (KMG-IV): sequencing the most valuable type-strain genomes for metagenomic binning, comparative biology and taxonomic classification.</title>
        <authorList>
            <person name="Goeker M."/>
        </authorList>
    </citation>
    <scope>NUCLEOTIDE SEQUENCE [LARGE SCALE GENOMIC DNA]</scope>
    <source>
        <strain evidence="2 3">DSM 29050</strain>
    </source>
</reference>
<name>A0A840AZB1_9SPHN</name>
<sequence length="58" mass="5938">MTITLVLARTVALSSSCAATASVEGCFKVCAAADTHPSTGAVAARPLLRATVLFERVM</sequence>